<reference evidence="3" key="1">
    <citation type="journal article" date="2019" name="Int. J. Syst. Evol. Microbiol.">
        <title>The Global Catalogue of Microorganisms (GCM) 10K type strain sequencing project: providing services to taxonomists for standard genome sequencing and annotation.</title>
        <authorList>
            <consortium name="The Broad Institute Genomics Platform"/>
            <consortium name="The Broad Institute Genome Sequencing Center for Infectious Disease"/>
            <person name="Wu L."/>
            <person name="Ma J."/>
        </authorList>
    </citation>
    <scope>NUCLEOTIDE SEQUENCE [LARGE SCALE GENOMIC DNA]</scope>
    <source>
        <strain evidence="3">CECT 7131</strain>
    </source>
</reference>
<dbReference type="PANTHER" id="PTHR11079:SF162">
    <property type="entry name" value="RIBOFLAVIN BIOSYNTHESIS PROTEIN PYRD, CHLOROPLASTIC"/>
    <property type="match status" value="1"/>
</dbReference>
<dbReference type="GO" id="GO:0052717">
    <property type="term" value="F:tRNA-specific adenosine-34 deaminase activity"/>
    <property type="evidence" value="ECO:0007669"/>
    <property type="project" value="UniProtKB-EC"/>
</dbReference>
<keyword evidence="2" id="KW-0378">Hydrolase</keyword>
<dbReference type="InterPro" id="IPR016193">
    <property type="entry name" value="Cytidine_deaminase-like"/>
</dbReference>
<dbReference type="Proteomes" id="UP001529369">
    <property type="component" value="Unassembled WGS sequence"/>
</dbReference>
<dbReference type="RefSeq" id="WP_290320464.1">
    <property type="nucleotide sequence ID" value="NZ_JAUFPN010000206.1"/>
</dbReference>
<evidence type="ECO:0000313" key="3">
    <source>
        <dbReference type="Proteomes" id="UP001529369"/>
    </source>
</evidence>
<gene>
    <name evidence="2" type="ORF">QWZ14_28585</name>
</gene>
<keyword evidence="3" id="KW-1185">Reference proteome</keyword>
<dbReference type="EMBL" id="JAUFPN010000206">
    <property type="protein sequence ID" value="MDN3568355.1"/>
    <property type="molecule type" value="Genomic_DNA"/>
</dbReference>
<dbReference type="CDD" id="cd01285">
    <property type="entry name" value="nucleoside_deaminase"/>
    <property type="match status" value="1"/>
</dbReference>
<sequence length="162" mass="17606">MTQDEDYMRRAVALAEAGGRTEGASPIGCVIVLDGEVIGEAHNEVDILHDPTAHAEMVAMRRAGKRLGTSEFRGATLYSTLQPCGMCSMASIWGKIGRIVYGAGRDDVHHMYFEGAQLDTIDFVVDAFRDDISLEGGILKRECTALLHKPDEAVPVEEQGNL</sequence>
<dbReference type="PANTHER" id="PTHR11079">
    <property type="entry name" value="CYTOSINE DEAMINASE FAMILY MEMBER"/>
    <property type="match status" value="1"/>
</dbReference>
<dbReference type="Pfam" id="PF00383">
    <property type="entry name" value="dCMP_cyt_deam_1"/>
    <property type="match status" value="1"/>
</dbReference>
<dbReference type="SUPFAM" id="SSF53927">
    <property type="entry name" value="Cytidine deaminase-like"/>
    <property type="match status" value="1"/>
</dbReference>
<organism evidence="2 3">
    <name type="scientific">Paeniroseomonas aquatica</name>
    <dbReference type="NCBI Taxonomy" id="373043"/>
    <lineage>
        <taxon>Bacteria</taxon>
        <taxon>Pseudomonadati</taxon>
        <taxon>Pseudomonadota</taxon>
        <taxon>Alphaproteobacteria</taxon>
        <taxon>Acetobacterales</taxon>
        <taxon>Acetobacteraceae</taxon>
        <taxon>Paeniroseomonas</taxon>
    </lineage>
</organism>
<protein>
    <submittedName>
        <fullName evidence="2">Nucleoside deaminase</fullName>
        <ecNumber evidence="2">3.5.4.33</ecNumber>
    </submittedName>
</protein>
<proteinExistence type="predicted"/>
<feature type="domain" description="CMP/dCMP-type deaminase" evidence="1">
    <location>
        <begin position="2"/>
        <end position="119"/>
    </location>
</feature>
<accession>A0ABT8AFE8</accession>
<comment type="caution">
    <text evidence="2">The sequence shown here is derived from an EMBL/GenBank/DDBJ whole genome shotgun (WGS) entry which is preliminary data.</text>
</comment>
<dbReference type="InterPro" id="IPR002125">
    <property type="entry name" value="CMP_dCMP_dom"/>
</dbReference>
<name>A0ABT8AFE8_9PROT</name>
<evidence type="ECO:0000313" key="2">
    <source>
        <dbReference type="EMBL" id="MDN3568355.1"/>
    </source>
</evidence>
<dbReference type="Gene3D" id="3.40.140.10">
    <property type="entry name" value="Cytidine Deaminase, domain 2"/>
    <property type="match status" value="1"/>
</dbReference>
<evidence type="ECO:0000259" key="1">
    <source>
        <dbReference type="PROSITE" id="PS51747"/>
    </source>
</evidence>
<dbReference type="EC" id="3.5.4.33" evidence="2"/>
<dbReference type="PROSITE" id="PS51747">
    <property type="entry name" value="CYT_DCMP_DEAMINASES_2"/>
    <property type="match status" value="1"/>
</dbReference>